<name>A0A2G8JAT7_STIJA</name>
<reference evidence="1 2" key="1">
    <citation type="journal article" date="2017" name="PLoS Biol.">
        <title>The sea cucumber genome provides insights into morphological evolution and visceral regeneration.</title>
        <authorList>
            <person name="Zhang X."/>
            <person name="Sun L."/>
            <person name="Yuan J."/>
            <person name="Sun Y."/>
            <person name="Gao Y."/>
            <person name="Zhang L."/>
            <person name="Li S."/>
            <person name="Dai H."/>
            <person name="Hamel J.F."/>
            <person name="Liu C."/>
            <person name="Yu Y."/>
            <person name="Liu S."/>
            <person name="Lin W."/>
            <person name="Guo K."/>
            <person name="Jin S."/>
            <person name="Xu P."/>
            <person name="Storey K.B."/>
            <person name="Huan P."/>
            <person name="Zhang T."/>
            <person name="Zhou Y."/>
            <person name="Zhang J."/>
            <person name="Lin C."/>
            <person name="Li X."/>
            <person name="Xing L."/>
            <person name="Huo D."/>
            <person name="Sun M."/>
            <person name="Wang L."/>
            <person name="Mercier A."/>
            <person name="Li F."/>
            <person name="Yang H."/>
            <person name="Xiang J."/>
        </authorList>
    </citation>
    <scope>NUCLEOTIDE SEQUENCE [LARGE SCALE GENOMIC DNA]</scope>
    <source>
        <strain evidence="1">Shaxun</strain>
        <tissue evidence="1">Muscle</tissue>
    </source>
</reference>
<comment type="caution">
    <text evidence="1">The sequence shown here is derived from an EMBL/GenBank/DDBJ whole genome shotgun (WGS) entry which is preliminary data.</text>
</comment>
<evidence type="ECO:0000313" key="2">
    <source>
        <dbReference type="Proteomes" id="UP000230750"/>
    </source>
</evidence>
<keyword evidence="2" id="KW-1185">Reference proteome</keyword>
<accession>A0A2G8JAT7</accession>
<dbReference type="AlphaFoldDB" id="A0A2G8JAT7"/>
<protein>
    <submittedName>
        <fullName evidence="1">Uncharacterized protein</fullName>
    </submittedName>
</protein>
<proteinExistence type="predicted"/>
<feature type="non-terminal residue" evidence="1">
    <location>
        <position position="1"/>
    </location>
</feature>
<organism evidence="1 2">
    <name type="scientific">Stichopus japonicus</name>
    <name type="common">Sea cucumber</name>
    <dbReference type="NCBI Taxonomy" id="307972"/>
    <lineage>
        <taxon>Eukaryota</taxon>
        <taxon>Metazoa</taxon>
        <taxon>Echinodermata</taxon>
        <taxon>Eleutherozoa</taxon>
        <taxon>Echinozoa</taxon>
        <taxon>Holothuroidea</taxon>
        <taxon>Aspidochirotacea</taxon>
        <taxon>Aspidochirotida</taxon>
        <taxon>Stichopodidae</taxon>
        <taxon>Apostichopus</taxon>
    </lineage>
</organism>
<dbReference type="EMBL" id="MRZV01003166">
    <property type="protein sequence ID" value="PIK32848.1"/>
    <property type="molecule type" value="Genomic_DNA"/>
</dbReference>
<dbReference type="Proteomes" id="UP000230750">
    <property type="component" value="Unassembled WGS sequence"/>
</dbReference>
<gene>
    <name evidence="1" type="ORF">BSL78_30340</name>
</gene>
<evidence type="ECO:0000313" key="1">
    <source>
        <dbReference type="EMBL" id="PIK32848.1"/>
    </source>
</evidence>
<sequence length="62" mass="6574">VKINAIHVESMVTLPKTAEVEVLKNRMGGLVLMEAEEEVEDVVAGVAAVVVTVVAGELLLME</sequence>